<accession>A0A8J2L1W5</accession>
<comment type="caution">
    <text evidence="1">The sequence shown here is derived from an EMBL/GenBank/DDBJ whole genome shotgun (WGS) entry which is preliminary data.</text>
</comment>
<gene>
    <name evidence="1" type="ORF">AFUS01_LOCUS34125</name>
</gene>
<dbReference type="OrthoDB" id="7998387at2759"/>
<name>A0A8J2L1W5_9HEXA</name>
<dbReference type="Proteomes" id="UP000708208">
    <property type="component" value="Unassembled WGS sequence"/>
</dbReference>
<sequence>MHLRDSTREMLYSSENEYDVRRDKGYPPRINVEVANPFCFKKKFWLSSTDVEQVLEKIGIYLQYETPKNHSLSLEQQLLITLHWLGNGCQYHDLADMHVVAQSTVCRSVNAVPDGIDHLFQEIVRFPDDCSNHDVDFLRLGRFPFVCGCVDGTLINIDAHRENESHFVDCYKNHSINTLIICGRI</sequence>
<evidence type="ECO:0000313" key="1">
    <source>
        <dbReference type="EMBL" id="CAG7823938.1"/>
    </source>
</evidence>
<reference evidence="1" key="1">
    <citation type="submission" date="2021-06" db="EMBL/GenBank/DDBJ databases">
        <authorList>
            <person name="Hodson N. C."/>
            <person name="Mongue J. A."/>
            <person name="Jaron S. K."/>
        </authorList>
    </citation>
    <scope>NUCLEOTIDE SEQUENCE</scope>
</reference>
<dbReference type="EMBL" id="CAJVCH010531088">
    <property type="protein sequence ID" value="CAG7823938.1"/>
    <property type="molecule type" value="Genomic_DNA"/>
</dbReference>
<organism evidence="1 2">
    <name type="scientific">Allacma fusca</name>
    <dbReference type="NCBI Taxonomy" id="39272"/>
    <lineage>
        <taxon>Eukaryota</taxon>
        <taxon>Metazoa</taxon>
        <taxon>Ecdysozoa</taxon>
        <taxon>Arthropoda</taxon>
        <taxon>Hexapoda</taxon>
        <taxon>Collembola</taxon>
        <taxon>Symphypleona</taxon>
        <taxon>Sminthuridae</taxon>
        <taxon>Allacma</taxon>
    </lineage>
</organism>
<keyword evidence="2" id="KW-1185">Reference proteome</keyword>
<evidence type="ECO:0000313" key="2">
    <source>
        <dbReference type="Proteomes" id="UP000708208"/>
    </source>
</evidence>
<proteinExistence type="predicted"/>
<dbReference type="AlphaFoldDB" id="A0A8J2L1W5"/>
<protein>
    <submittedName>
        <fullName evidence="1">Uncharacterized protein</fullName>
    </submittedName>
</protein>